<accession>W1NWV4</accession>
<keyword evidence="2" id="KW-1185">Reference proteome</keyword>
<dbReference type="Proteomes" id="UP000017836">
    <property type="component" value="Unassembled WGS sequence"/>
</dbReference>
<dbReference type="AlphaFoldDB" id="W1NWV4"/>
<dbReference type="HOGENOM" id="CLU_2281257_0_0_1"/>
<sequence length="102" mass="11691">MEEFNEPWSPYSPTHLFVPATCYHAVKDWLYTHGLLGVIPKVELFPWFGKDELAPSAHHLVQEHMSLVVQLELVPMLSCTNRMIKCFSIKAQACLTEYALTN</sequence>
<gene>
    <name evidence="1" type="ORF">AMTR_s00099p00126100</name>
</gene>
<reference evidence="2" key="1">
    <citation type="journal article" date="2013" name="Science">
        <title>The Amborella genome and the evolution of flowering plants.</title>
        <authorList>
            <consortium name="Amborella Genome Project"/>
        </authorList>
    </citation>
    <scope>NUCLEOTIDE SEQUENCE [LARGE SCALE GENOMIC DNA]</scope>
</reference>
<dbReference type="Gramene" id="ERM99755">
    <property type="protein sequence ID" value="ERM99755"/>
    <property type="gene ID" value="AMTR_s00099p00126100"/>
</dbReference>
<name>W1NWV4_AMBTC</name>
<organism evidence="1 2">
    <name type="scientific">Amborella trichopoda</name>
    <dbReference type="NCBI Taxonomy" id="13333"/>
    <lineage>
        <taxon>Eukaryota</taxon>
        <taxon>Viridiplantae</taxon>
        <taxon>Streptophyta</taxon>
        <taxon>Embryophyta</taxon>
        <taxon>Tracheophyta</taxon>
        <taxon>Spermatophyta</taxon>
        <taxon>Magnoliopsida</taxon>
        <taxon>Amborellales</taxon>
        <taxon>Amborellaceae</taxon>
        <taxon>Amborella</taxon>
    </lineage>
</organism>
<protein>
    <submittedName>
        <fullName evidence="1">Uncharacterized protein</fullName>
    </submittedName>
</protein>
<proteinExistence type="predicted"/>
<evidence type="ECO:0000313" key="1">
    <source>
        <dbReference type="EMBL" id="ERM99755.1"/>
    </source>
</evidence>
<dbReference type="EMBL" id="KI394994">
    <property type="protein sequence ID" value="ERM99755.1"/>
    <property type="molecule type" value="Genomic_DNA"/>
</dbReference>
<evidence type="ECO:0000313" key="2">
    <source>
        <dbReference type="Proteomes" id="UP000017836"/>
    </source>
</evidence>